<evidence type="ECO:0000259" key="1">
    <source>
        <dbReference type="Pfam" id="PF24864"/>
    </source>
</evidence>
<protein>
    <recommendedName>
        <fullName evidence="1">DUF7730 domain-containing protein</fullName>
    </recommendedName>
</protein>
<proteinExistence type="predicted"/>
<evidence type="ECO:0000313" key="3">
    <source>
        <dbReference type="Proteomes" id="UP000235672"/>
    </source>
</evidence>
<dbReference type="Proteomes" id="UP000235672">
    <property type="component" value="Unassembled WGS sequence"/>
</dbReference>
<evidence type="ECO:0000313" key="2">
    <source>
        <dbReference type="EMBL" id="PMD16816.1"/>
    </source>
</evidence>
<keyword evidence="3" id="KW-1185">Reference proteome</keyword>
<reference evidence="2 3" key="1">
    <citation type="submission" date="2016-05" db="EMBL/GenBank/DDBJ databases">
        <title>A degradative enzymes factory behind the ericoid mycorrhizal symbiosis.</title>
        <authorList>
            <consortium name="DOE Joint Genome Institute"/>
            <person name="Martino E."/>
            <person name="Morin E."/>
            <person name="Grelet G."/>
            <person name="Kuo A."/>
            <person name="Kohler A."/>
            <person name="Daghino S."/>
            <person name="Barry K."/>
            <person name="Choi C."/>
            <person name="Cichocki N."/>
            <person name="Clum A."/>
            <person name="Copeland A."/>
            <person name="Hainaut M."/>
            <person name="Haridas S."/>
            <person name="Labutti K."/>
            <person name="Lindquist E."/>
            <person name="Lipzen A."/>
            <person name="Khouja H.-R."/>
            <person name="Murat C."/>
            <person name="Ohm R."/>
            <person name="Olson A."/>
            <person name="Spatafora J."/>
            <person name="Veneault-Fourrey C."/>
            <person name="Henrissat B."/>
            <person name="Grigoriev I."/>
            <person name="Martin F."/>
            <person name="Perotto S."/>
        </authorList>
    </citation>
    <scope>NUCLEOTIDE SEQUENCE [LARGE SCALE GENOMIC DNA]</scope>
    <source>
        <strain evidence="2 3">UAMH 7357</strain>
    </source>
</reference>
<gene>
    <name evidence="2" type="ORF">NA56DRAFT_303103</name>
</gene>
<feature type="domain" description="DUF7730" evidence="1">
    <location>
        <begin position="44"/>
        <end position="290"/>
    </location>
</feature>
<dbReference type="Pfam" id="PF24864">
    <property type="entry name" value="DUF7730"/>
    <property type="match status" value="1"/>
</dbReference>
<sequence>MNRISSSFEPLRARIDGLLAKDGSKLRRSLTMPLPASRKQKTNDQLKSNLFKLPYEIRITIYQIVIDAWGWGDRIHIIKSSQLEPLPGVWYRQSFDHDGDGLICIPCRAPPEDGDPAKMGLDPNYIWPDRHMQCRNRDSRRVKSDLNMFLLCRRIYSEAIGLLYSSFAFDIHLPEAYHFLSATPRPRLNQIKRLHVIWPVHIVTYLVGHGTRKDTTQSPIKCQRGESQWLHMCEILRSMKGLKELRVRLFRSGLEDLWESKLLESLVGILVQEGKFVVELPVVDKQEPVDRSVRHIFKNNPRFVIQRRTREGDRSNGFIAPSYDPDPLLWQQAVIIIIRNPVAVLKSIYSDAKGRLSTTPRGRPLRR</sequence>
<dbReference type="PANTHER" id="PTHR38790">
    <property type="entry name" value="2EXR DOMAIN-CONTAINING PROTEIN-RELATED"/>
    <property type="match status" value="1"/>
</dbReference>
<dbReference type="EMBL" id="KZ613503">
    <property type="protein sequence ID" value="PMD16816.1"/>
    <property type="molecule type" value="Genomic_DNA"/>
</dbReference>
<dbReference type="InterPro" id="IPR056632">
    <property type="entry name" value="DUF7730"/>
</dbReference>
<organism evidence="2 3">
    <name type="scientific">Hyaloscypha hepaticicola</name>
    <dbReference type="NCBI Taxonomy" id="2082293"/>
    <lineage>
        <taxon>Eukaryota</taxon>
        <taxon>Fungi</taxon>
        <taxon>Dikarya</taxon>
        <taxon>Ascomycota</taxon>
        <taxon>Pezizomycotina</taxon>
        <taxon>Leotiomycetes</taxon>
        <taxon>Helotiales</taxon>
        <taxon>Hyaloscyphaceae</taxon>
        <taxon>Hyaloscypha</taxon>
    </lineage>
</organism>
<dbReference type="AlphaFoldDB" id="A0A2J6PS96"/>
<accession>A0A2J6PS96</accession>
<dbReference type="OrthoDB" id="4757095at2759"/>
<dbReference type="STRING" id="1745343.A0A2J6PS96"/>
<name>A0A2J6PS96_9HELO</name>